<reference evidence="3" key="1">
    <citation type="journal article" date="2010" name="Genome Res.">
        <title>Population genomic sequencing of Coccidioides fungi reveals recent hybridization and transposon control.</title>
        <authorList>
            <person name="Neafsey D.E."/>
            <person name="Barker B.M."/>
            <person name="Sharpton T.J."/>
            <person name="Stajich J.E."/>
            <person name="Park D.J."/>
            <person name="Whiston E."/>
            <person name="Hung C.-Y."/>
            <person name="McMahan C."/>
            <person name="White J."/>
            <person name="Sykes S."/>
            <person name="Heiman D."/>
            <person name="Young S."/>
            <person name="Zeng Q."/>
            <person name="Abouelleil A."/>
            <person name="Aftuck L."/>
            <person name="Bessette D."/>
            <person name="Brown A."/>
            <person name="FitzGerald M."/>
            <person name="Lui A."/>
            <person name="Macdonald J.P."/>
            <person name="Priest M."/>
            <person name="Orbach M.J."/>
            <person name="Galgiani J.N."/>
            <person name="Kirkland T.N."/>
            <person name="Cole G.T."/>
            <person name="Birren B.W."/>
            <person name="Henn M.R."/>
            <person name="Taylor J.W."/>
            <person name="Rounsley S.D."/>
        </authorList>
    </citation>
    <scope>NUCLEOTIDE SEQUENCE [LARGE SCALE GENOMIC DNA]</scope>
    <source>
        <strain evidence="3">RMSCC 757 / Silveira</strain>
    </source>
</reference>
<reference evidence="3" key="2">
    <citation type="submission" date="2010-03" db="EMBL/GenBank/DDBJ databases">
        <title>The genome sequence of Coccidioides posadasii strain Silveira.</title>
        <authorList>
            <consortium name="The Broad Institute Genome Sequencing Center for Infectious Disease"/>
            <person name="Neafsey D."/>
            <person name="Orbach M."/>
            <person name="Henn M.R."/>
            <person name="Cole G.T."/>
            <person name="Galgiani J."/>
            <person name="Gardner M.J."/>
            <person name="Kirkland T.N."/>
            <person name="Taylor J.W."/>
            <person name="Young S.K."/>
            <person name="Zeng Q."/>
            <person name="Koehrsen M."/>
            <person name="Alvarado L."/>
            <person name="Berlin A."/>
            <person name="Borenstein D."/>
            <person name="Chapman S.B."/>
            <person name="Chen Z."/>
            <person name="Engels R."/>
            <person name="Freedman E."/>
            <person name="Gellesch M."/>
            <person name="Goldberg J."/>
            <person name="Griggs A."/>
            <person name="Gujja S."/>
            <person name="Heilman E."/>
            <person name="Heiman D."/>
            <person name="Howarth C."/>
            <person name="Jen D."/>
            <person name="Larson L."/>
            <person name="Mehta T."/>
            <person name="Neiman D."/>
            <person name="Park D."/>
            <person name="Pearson M."/>
            <person name="Richards J."/>
            <person name="Roberts A."/>
            <person name="Saif S."/>
            <person name="Shea T."/>
            <person name="Shenoy N."/>
            <person name="Sisk P."/>
            <person name="Stolte C."/>
            <person name="Sykes S."/>
            <person name="Walk T."/>
            <person name="White J."/>
            <person name="Yandava C."/>
            <person name="Haas B."/>
            <person name="Nusbaum C."/>
            <person name="Birren B."/>
        </authorList>
    </citation>
    <scope>NUCLEOTIDE SEQUENCE [LARGE SCALE GENOMIC DNA]</scope>
    <source>
        <strain evidence="3">RMSCC 757 / Silveira</strain>
    </source>
</reference>
<evidence type="ECO:0000313" key="3">
    <source>
        <dbReference type="Proteomes" id="UP000002497"/>
    </source>
</evidence>
<protein>
    <submittedName>
        <fullName evidence="2">Uncharacterized protein</fullName>
    </submittedName>
</protein>
<dbReference type="VEuPathDB" id="FungiDB:D8B26_005017"/>
<feature type="region of interest" description="Disordered" evidence="1">
    <location>
        <begin position="200"/>
        <end position="226"/>
    </location>
</feature>
<dbReference type="VEuPathDB" id="FungiDB:CPSG_04860"/>
<dbReference type="OrthoDB" id="10352846at2759"/>
<dbReference type="EMBL" id="GL636492">
    <property type="protein sequence ID" value="EFW18174.1"/>
    <property type="molecule type" value="Genomic_DNA"/>
</dbReference>
<dbReference type="Proteomes" id="UP000002497">
    <property type="component" value="Unassembled WGS sequence"/>
</dbReference>
<sequence length="249" mass="26301">MKLPETVVIAFLAAGVASRNVRHPHPCRGLEGGTYCTAVDFLKKCSEDGKVEFINCAEQLANLDPAGAKVDARCQEVSSMEAKCVRGGAPGSFDQPTKPKLNDTQGRLGVTFRELRKRFVPISFDPFLPYWNHSLATEPATSVAGDILGTDLPGLASISMTTSRPLPTEPPANSSFIETATTLDGPETVTVTVVVPEASVTASSDTPVNTATAAPTRSSEKPNDSARNMEIKKWVLAKVVAAAALFAAA</sequence>
<name>E9D5I0_COCPS</name>
<accession>E9D5I0</accession>
<dbReference type="OMA" id="NDSARNM"/>
<feature type="compositionally biased region" description="Polar residues" evidence="1">
    <location>
        <begin position="204"/>
        <end position="217"/>
    </location>
</feature>
<gene>
    <name evidence="2" type="ORF">CPSG_04860</name>
</gene>
<evidence type="ECO:0000313" key="2">
    <source>
        <dbReference type="EMBL" id="EFW18174.1"/>
    </source>
</evidence>
<dbReference type="HOGENOM" id="CLU_1115663_0_0_1"/>
<dbReference type="AlphaFoldDB" id="E9D5I0"/>
<keyword evidence="3" id="KW-1185">Reference proteome</keyword>
<organism evidence="3">
    <name type="scientific">Coccidioides posadasii (strain RMSCC 757 / Silveira)</name>
    <name type="common">Valley fever fungus</name>
    <dbReference type="NCBI Taxonomy" id="443226"/>
    <lineage>
        <taxon>Eukaryota</taxon>
        <taxon>Fungi</taxon>
        <taxon>Dikarya</taxon>
        <taxon>Ascomycota</taxon>
        <taxon>Pezizomycotina</taxon>
        <taxon>Eurotiomycetes</taxon>
        <taxon>Eurotiomycetidae</taxon>
        <taxon>Onygenales</taxon>
        <taxon>Onygenaceae</taxon>
        <taxon>Coccidioides</taxon>
    </lineage>
</organism>
<evidence type="ECO:0000256" key="1">
    <source>
        <dbReference type="SAM" id="MobiDB-lite"/>
    </source>
</evidence>
<proteinExistence type="predicted"/>